<name>A0A0D2NB55_HYPSF</name>
<organism evidence="1 2">
    <name type="scientific">Hypholoma sublateritium (strain FD-334 SS-4)</name>
    <dbReference type="NCBI Taxonomy" id="945553"/>
    <lineage>
        <taxon>Eukaryota</taxon>
        <taxon>Fungi</taxon>
        <taxon>Dikarya</taxon>
        <taxon>Basidiomycota</taxon>
        <taxon>Agaricomycotina</taxon>
        <taxon>Agaricomycetes</taxon>
        <taxon>Agaricomycetidae</taxon>
        <taxon>Agaricales</taxon>
        <taxon>Agaricineae</taxon>
        <taxon>Strophariaceae</taxon>
        <taxon>Hypholoma</taxon>
    </lineage>
</organism>
<dbReference type="AlphaFoldDB" id="A0A0D2NB55"/>
<reference evidence="2" key="1">
    <citation type="submission" date="2014-04" db="EMBL/GenBank/DDBJ databases">
        <title>Evolutionary Origins and Diversification of the Mycorrhizal Mutualists.</title>
        <authorList>
            <consortium name="DOE Joint Genome Institute"/>
            <consortium name="Mycorrhizal Genomics Consortium"/>
            <person name="Kohler A."/>
            <person name="Kuo A."/>
            <person name="Nagy L.G."/>
            <person name="Floudas D."/>
            <person name="Copeland A."/>
            <person name="Barry K.W."/>
            <person name="Cichocki N."/>
            <person name="Veneault-Fourrey C."/>
            <person name="LaButti K."/>
            <person name="Lindquist E.A."/>
            <person name="Lipzen A."/>
            <person name="Lundell T."/>
            <person name="Morin E."/>
            <person name="Murat C."/>
            <person name="Riley R."/>
            <person name="Ohm R."/>
            <person name="Sun H."/>
            <person name="Tunlid A."/>
            <person name="Henrissat B."/>
            <person name="Grigoriev I.V."/>
            <person name="Hibbett D.S."/>
            <person name="Martin F."/>
        </authorList>
    </citation>
    <scope>NUCLEOTIDE SEQUENCE [LARGE SCALE GENOMIC DNA]</scope>
    <source>
        <strain evidence="2">FD-334 SS-4</strain>
    </source>
</reference>
<accession>A0A0D2NB55</accession>
<protein>
    <recommendedName>
        <fullName evidence="3">F-box domain-containing protein</fullName>
    </recommendedName>
</protein>
<sequence length="435" mass="48234">METSAELPLDVLVYIADMLGSDSSNSKDWYTRESDSVDTLKKLSLTCKFMVPVCRRHLFATLKFPFLGRPLTKNESHTIPTHYFKRLYFNVWESKSDIGIPGHELLRRICDSSSLTFIEVSSHTSGNWKRLPEKTKTIILSLIQMPSLRQLVLTHINNFPAIALTLCSRINELNFFRVCNLAPAGTDDVIPGPAITTLESLTLYSPGVDNKILATLMSSMGHDKGAGTGSIIDINSLKNVTLITGDNSEFPQISRLLETAICLEKLNISGNLYILSLCNFYVHILMDSPAITYFTPRLGGLGSSLAANPHSRLRSISLNLGYIERQDDSPLPILNLELQQLAGKVIIEALEVAMEGSFDAIWGPHGHAWAADFDRLVTESGAFPALRLVTFSSECILDVDSDSPPWEMTEAWFPRLVASTAIHFDLSASYVNPFH</sequence>
<proteinExistence type="predicted"/>
<evidence type="ECO:0000313" key="2">
    <source>
        <dbReference type="Proteomes" id="UP000054270"/>
    </source>
</evidence>
<keyword evidence="2" id="KW-1185">Reference proteome</keyword>
<dbReference type="Proteomes" id="UP000054270">
    <property type="component" value="Unassembled WGS sequence"/>
</dbReference>
<dbReference type="STRING" id="945553.A0A0D2NB55"/>
<gene>
    <name evidence="1" type="ORF">HYPSUDRAFT_49607</name>
</gene>
<dbReference type="EMBL" id="KN817713">
    <property type="protein sequence ID" value="KJA13796.1"/>
    <property type="molecule type" value="Genomic_DNA"/>
</dbReference>
<evidence type="ECO:0000313" key="1">
    <source>
        <dbReference type="EMBL" id="KJA13796.1"/>
    </source>
</evidence>
<evidence type="ECO:0008006" key="3">
    <source>
        <dbReference type="Google" id="ProtNLM"/>
    </source>
</evidence>